<dbReference type="AlphaFoldDB" id="A0A6J4H3V0"/>
<evidence type="ECO:0000313" key="2">
    <source>
        <dbReference type="EMBL" id="CAA9210685.1"/>
    </source>
</evidence>
<feature type="region of interest" description="Disordered" evidence="1">
    <location>
        <begin position="1"/>
        <end position="203"/>
    </location>
</feature>
<proteinExistence type="predicted"/>
<feature type="non-terminal residue" evidence="2">
    <location>
        <position position="203"/>
    </location>
</feature>
<feature type="compositionally biased region" description="Basic residues" evidence="1">
    <location>
        <begin position="162"/>
        <end position="175"/>
    </location>
</feature>
<sequence length="203" mass="20785">ASSPQAASRPGRRSAPHGRGRQDRPLRPVADGLAGLLGGGSGRLPAPAGRPAGGRGGRTAGTAGRGRPAAHLLPQPRHRRGPGAGGQQPPAAAVRRRPAQPDQAPAGRAHRHRRAVRGPAHRRGLAGAGRAGGAGRRGPRAARARRGQRPDRLRGAGDGLPRRVRRAAGGHHGRAAPHPDLAGRVHPRPDRPAHGPAQHPGPL</sequence>
<organism evidence="2">
    <name type="scientific">uncultured Mycobacteriales bacterium</name>
    <dbReference type="NCBI Taxonomy" id="581187"/>
    <lineage>
        <taxon>Bacteria</taxon>
        <taxon>Bacillati</taxon>
        <taxon>Actinomycetota</taxon>
        <taxon>Actinomycetes</taxon>
        <taxon>Mycobacteriales</taxon>
        <taxon>environmental samples</taxon>
    </lineage>
</organism>
<accession>A0A6J4H3V0</accession>
<feature type="compositionally biased region" description="Basic and acidic residues" evidence="1">
    <location>
        <begin position="181"/>
        <end position="193"/>
    </location>
</feature>
<feature type="compositionally biased region" description="Basic residues" evidence="1">
    <location>
        <begin position="10"/>
        <end position="19"/>
    </location>
</feature>
<feature type="compositionally biased region" description="Low complexity" evidence="1">
    <location>
        <begin position="60"/>
        <end position="70"/>
    </location>
</feature>
<name>A0A6J4H3V0_9ACTN</name>
<evidence type="ECO:0000256" key="1">
    <source>
        <dbReference type="SAM" id="MobiDB-lite"/>
    </source>
</evidence>
<feature type="compositionally biased region" description="Gly residues" evidence="1">
    <location>
        <begin position="126"/>
        <end position="136"/>
    </location>
</feature>
<dbReference type="EMBL" id="CADCTP010000001">
    <property type="protein sequence ID" value="CAA9210685.1"/>
    <property type="molecule type" value="Genomic_DNA"/>
</dbReference>
<feature type="non-terminal residue" evidence="2">
    <location>
        <position position="1"/>
    </location>
</feature>
<feature type="compositionally biased region" description="Basic residues" evidence="1">
    <location>
        <begin position="137"/>
        <end position="147"/>
    </location>
</feature>
<feature type="compositionally biased region" description="Basic residues" evidence="1">
    <location>
        <begin position="108"/>
        <end position="124"/>
    </location>
</feature>
<gene>
    <name evidence="2" type="ORF">AVDCRST_MAG41-274</name>
</gene>
<protein>
    <submittedName>
        <fullName evidence="2">Uncharacterized protein</fullName>
    </submittedName>
</protein>
<reference evidence="2" key="1">
    <citation type="submission" date="2020-02" db="EMBL/GenBank/DDBJ databases">
        <authorList>
            <person name="Meier V. D."/>
        </authorList>
    </citation>
    <scope>NUCLEOTIDE SEQUENCE</scope>
    <source>
        <strain evidence="2">AVDCRST_MAG41</strain>
    </source>
</reference>